<sequence>MATPDFLPTSMSTLSEVMELLADRGFDHELTFSPEGKLVGNNKAYVPEDLLLIRTYRFEGISDPSDNAALYLFTDKEENIGFVVDIYGRESNFPASFADFLRNVPSI</sequence>
<dbReference type="KEGG" id="lby:Lbys_0496"/>
<gene>
    <name evidence="1" type="ordered locus">Lbys_0496</name>
</gene>
<name>E4RXC5_LEAB4</name>
<dbReference type="HOGENOM" id="CLU_152583_1_0_10"/>
<reference evidence="1 2" key="2">
    <citation type="journal article" date="2011" name="Stand. Genomic Sci.">
        <title>Complete genome sequence of Leadbetterella byssophila type strain (4M15).</title>
        <authorList>
            <person name="Abt B."/>
            <person name="Teshima H."/>
            <person name="Lucas S."/>
            <person name="Lapidus A."/>
            <person name="Del Rio T.G."/>
            <person name="Nolan M."/>
            <person name="Tice H."/>
            <person name="Cheng J.F."/>
            <person name="Pitluck S."/>
            <person name="Liolios K."/>
            <person name="Pagani I."/>
            <person name="Ivanova N."/>
            <person name="Mavromatis K."/>
            <person name="Pati A."/>
            <person name="Tapia R."/>
            <person name="Han C."/>
            <person name="Goodwin L."/>
            <person name="Chen A."/>
            <person name="Palaniappan K."/>
            <person name="Land M."/>
            <person name="Hauser L."/>
            <person name="Chang Y.J."/>
            <person name="Jeffries C.D."/>
            <person name="Rohde M."/>
            <person name="Goker M."/>
            <person name="Tindall B.J."/>
            <person name="Detter J.C."/>
            <person name="Woyke T."/>
            <person name="Bristow J."/>
            <person name="Eisen J.A."/>
            <person name="Markowitz V."/>
            <person name="Hugenholtz P."/>
            <person name="Klenk H.P."/>
            <person name="Kyrpides N.C."/>
        </authorList>
    </citation>
    <scope>NUCLEOTIDE SEQUENCE [LARGE SCALE GENOMIC DNA]</scope>
    <source>
        <strain evidence="2">DSM 17132 / JCM 16389 / KACC 11308 / NBRC 106382 / 4M15</strain>
    </source>
</reference>
<reference key="1">
    <citation type="submission" date="2010-11" db="EMBL/GenBank/DDBJ databases">
        <title>The complete genome of Leadbetterella byssophila DSM 17132.</title>
        <authorList>
            <consortium name="US DOE Joint Genome Institute (JGI-PGF)"/>
            <person name="Lucas S."/>
            <person name="Copeland A."/>
            <person name="Lapidus A."/>
            <person name="Glavina del Rio T."/>
            <person name="Dalin E."/>
            <person name="Tice H."/>
            <person name="Bruce D."/>
            <person name="Goodwin L."/>
            <person name="Pitluck S."/>
            <person name="Kyrpides N."/>
            <person name="Mavromatis K."/>
            <person name="Ivanova N."/>
            <person name="Teshima H."/>
            <person name="Brettin T."/>
            <person name="Detter J.C."/>
            <person name="Han C."/>
            <person name="Tapia R."/>
            <person name="Land M."/>
            <person name="Hauser L."/>
            <person name="Markowitz V."/>
            <person name="Cheng J.-F."/>
            <person name="Hugenholtz P."/>
            <person name="Woyke T."/>
            <person name="Wu D."/>
            <person name="Tindall B."/>
            <person name="Pomrenke H.G."/>
            <person name="Brambilla E."/>
            <person name="Klenk H.-P."/>
            <person name="Eisen J.A."/>
        </authorList>
    </citation>
    <scope>NUCLEOTIDE SEQUENCE [LARGE SCALE GENOMIC DNA]</scope>
    <source>
        <strain>DSM 17132</strain>
    </source>
</reference>
<dbReference type="EMBL" id="CP002305">
    <property type="protein sequence ID" value="ADQ16270.1"/>
    <property type="molecule type" value="Genomic_DNA"/>
</dbReference>
<dbReference type="eggNOG" id="ENOG50333R9">
    <property type="taxonomic scope" value="Bacteria"/>
</dbReference>
<dbReference type="Proteomes" id="UP000007435">
    <property type="component" value="Chromosome"/>
</dbReference>
<dbReference type="AlphaFoldDB" id="E4RXC5"/>
<protein>
    <recommendedName>
        <fullName evidence="3">Phosphoribosylpyrophosphate synthetase</fullName>
    </recommendedName>
</protein>
<evidence type="ECO:0000313" key="1">
    <source>
        <dbReference type="EMBL" id="ADQ16270.1"/>
    </source>
</evidence>
<accession>E4RXC5</accession>
<dbReference type="RefSeq" id="WP_013407324.1">
    <property type="nucleotide sequence ID" value="NC_014655.1"/>
</dbReference>
<keyword evidence="2" id="KW-1185">Reference proteome</keyword>
<organism evidence="1 2">
    <name type="scientific">Leadbetterella byssophila (strain DSM 17132 / JCM 16389 / KACC 11308 / NBRC 106382 / 4M15)</name>
    <dbReference type="NCBI Taxonomy" id="649349"/>
    <lineage>
        <taxon>Bacteria</taxon>
        <taxon>Pseudomonadati</taxon>
        <taxon>Bacteroidota</taxon>
        <taxon>Cytophagia</taxon>
        <taxon>Cytophagales</taxon>
        <taxon>Leadbetterellaceae</taxon>
        <taxon>Leadbetterella</taxon>
    </lineage>
</organism>
<evidence type="ECO:0008006" key="3">
    <source>
        <dbReference type="Google" id="ProtNLM"/>
    </source>
</evidence>
<evidence type="ECO:0000313" key="2">
    <source>
        <dbReference type="Proteomes" id="UP000007435"/>
    </source>
</evidence>
<proteinExistence type="predicted"/>
<dbReference type="STRING" id="649349.Lbys_0496"/>